<keyword evidence="3" id="KW-1185">Reference proteome</keyword>
<dbReference type="EMBL" id="KB095905">
    <property type="protein sequence ID" value="ESO10230.1"/>
    <property type="molecule type" value="Genomic_DNA"/>
</dbReference>
<reference evidence="2" key="3">
    <citation type="submission" date="2015-06" db="UniProtKB">
        <authorList>
            <consortium name="EnsemblMetazoa"/>
        </authorList>
    </citation>
    <scope>IDENTIFICATION</scope>
</reference>
<dbReference type="KEGG" id="hro:HELRODRAFT_73029"/>
<name>T1G189_HELRO</name>
<dbReference type="Proteomes" id="UP000015101">
    <property type="component" value="Unassembled WGS sequence"/>
</dbReference>
<accession>T1G189</accession>
<reference evidence="1 3" key="2">
    <citation type="journal article" date="2013" name="Nature">
        <title>Insights into bilaterian evolution from three spiralian genomes.</title>
        <authorList>
            <person name="Simakov O."/>
            <person name="Marletaz F."/>
            <person name="Cho S.J."/>
            <person name="Edsinger-Gonzales E."/>
            <person name="Havlak P."/>
            <person name="Hellsten U."/>
            <person name="Kuo D.H."/>
            <person name="Larsson T."/>
            <person name="Lv J."/>
            <person name="Arendt D."/>
            <person name="Savage R."/>
            <person name="Osoegawa K."/>
            <person name="de Jong P."/>
            <person name="Grimwood J."/>
            <person name="Chapman J.A."/>
            <person name="Shapiro H."/>
            <person name="Aerts A."/>
            <person name="Otillar R.P."/>
            <person name="Terry A.Y."/>
            <person name="Boore J.L."/>
            <person name="Grigoriev I.V."/>
            <person name="Lindberg D.R."/>
            <person name="Seaver E.C."/>
            <person name="Weisblat D.A."/>
            <person name="Putnam N.H."/>
            <person name="Rokhsar D.S."/>
        </authorList>
    </citation>
    <scope>NUCLEOTIDE SEQUENCE</scope>
</reference>
<sequence>MIESMQRRFTKFIPSVRHLPYTTCLCLEGLQTLEHRRPISDICFVYKILNNVISIDLNDLFFPLSYQSTRGHP</sequence>
<evidence type="ECO:0000313" key="1">
    <source>
        <dbReference type="EMBL" id="ESO10230.1"/>
    </source>
</evidence>
<protein>
    <submittedName>
        <fullName evidence="1 2">Uncharacterized protein</fullName>
    </submittedName>
</protein>
<gene>
    <name evidence="2" type="primary">20214837</name>
    <name evidence="1" type="ORF">HELRODRAFT_73029</name>
</gene>
<dbReference type="AlphaFoldDB" id="T1G189"/>
<dbReference type="EMBL" id="AMQM01002899">
    <property type="status" value="NOT_ANNOTATED_CDS"/>
    <property type="molecule type" value="Genomic_DNA"/>
</dbReference>
<dbReference type="CTD" id="20214837"/>
<dbReference type="InParanoid" id="T1G189"/>
<dbReference type="EnsemblMetazoa" id="HelroT73029">
    <property type="protein sequence ID" value="HelroP73029"/>
    <property type="gene ID" value="HelroG73029"/>
</dbReference>
<evidence type="ECO:0000313" key="2">
    <source>
        <dbReference type="EnsemblMetazoa" id="HelroP73029"/>
    </source>
</evidence>
<dbReference type="GeneID" id="20214837"/>
<dbReference type="HOGENOM" id="CLU_184152_0_0_1"/>
<organism evidence="2 3">
    <name type="scientific">Helobdella robusta</name>
    <name type="common">Californian leech</name>
    <dbReference type="NCBI Taxonomy" id="6412"/>
    <lineage>
        <taxon>Eukaryota</taxon>
        <taxon>Metazoa</taxon>
        <taxon>Spiralia</taxon>
        <taxon>Lophotrochozoa</taxon>
        <taxon>Annelida</taxon>
        <taxon>Clitellata</taxon>
        <taxon>Hirudinea</taxon>
        <taxon>Rhynchobdellida</taxon>
        <taxon>Glossiphoniidae</taxon>
        <taxon>Helobdella</taxon>
    </lineage>
</organism>
<dbReference type="OrthoDB" id="6152726at2759"/>
<evidence type="ECO:0000313" key="3">
    <source>
        <dbReference type="Proteomes" id="UP000015101"/>
    </source>
</evidence>
<dbReference type="RefSeq" id="XP_009012044.1">
    <property type="nucleotide sequence ID" value="XM_009013796.1"/>
</dbReference>
<reference evidence="3" key="1">
    <citation type="submission" date="2012-12" db="EMBL/GenBank/DDBJ databases">
        <authorList>
            <person name="Hellsten U."/>
            <person name="Grimwood J."/>
            <person name="Chapman J.A."/>
            <person name="Shapiro H."/>
            <person name="Aerts A."/>
            <person name="Otillar R.P."/>
            <person name="Terry A.Y."/>
            <person name="Boore J.L."/>
            <person name="Simakov O."/>
            <person name="Marletaz F."/>
            <person name="Cho S.-J."/>
            <person name="Edsinger-Gonzales E."/>
            <person name="Havlak P."/>
            <person name="Kuo D.-H."/>
            <person name="Larsson T."/>
            <person name="Lv J."/>
            <person name="Arendt D."/>
            <person name="Savage R."/>
            <person name="Osoegawa K."/>
            <person name="de Jong P."/>
            <person name="Lindberg D.R."/>
            <person name="Seaver E.C."/>
            <person name="Weisblat D.A."/>
            <person name="Putnam N.H."/>
            <person name="Grigoriev I.V."/>
            <person name="Rokhsar D.S."/>
        </authorList>
    </citation>
    <scope>NUCLEOTIDE SEQUENCE</scope>
</reference>
<proteinExistence type="predicted"/>